<gene>
    <name evidence="1" type="ORF">Amon02_000566000</name>
</gene>
<protein>
    <submittedName>
        <fullName evidence="1">Unnamed protein product</fullName>
    </submittedName>
</protein>
<proteinExistence type="predicted"/>
<keyword evidence="2" id="KW-1185">Reference proteome</keyword>
<organism evidence="1 2">
    <name type="scientific">Ambrosiozyma monospora</name>
    <name type="common">Yeast</name>
    <name type="synonym">Endomycopsis monosporus</name>
    <dbReference type="NCBI Taxonomy" id="43982"/>
    <lineage>
        <taxon>Eukaryota</taxon>
        <taxon>Fungi</taxon>
        <taxon>Dikarya</taxon>
        <taxon>Ascomycota</taxon>
        <taxon>Saccharomycotina</taxon>
        <taxon>Pichiomycetes</taxon>
        <taxon>Pichiales</taxon>
        <taxon>Pichiaceae</taxon>
        <taxon>Ambrosiozyma</taxon>
    </lineage>
</organism>
<reference evidence="1" key="1">
    <citation type="submission" date="2023-04" db="EMBL/GenBank/DDBJ databases">
        <title>Ambrosiozyma monospora NBRC 10751.</title>
        <authorList>
            <person name="Ichikawa N."/>
            <person name="Sato H."/>
            <person name="Tonouchi N."/>
        </authorList>
    </citation>
    <scope>NUCLEOTIDE SEQUENCE</scope>
    <source>
        <strain evidence="1">NBRC 10751</strain>
    </source>
</reference>
<accession>A0ACB5T6N5</accession>
<comment type="caution">
    <text evidence="1">The sequence shown here is derived from an EMBL/GenBank/DDBJ whole genome shotgun (WGS) entry which is preliminary data.</text>
</comment>
<sequence>MLLFVFPLGMKLGGFAVGELKDAETDPKFGPAVVAVDDTGIEFEKELEVVVELKEEEIDDDTNWLGLGMGWVFWVC</sequence>
<dbReference type="EMBL" id="BSXS01004244">
    <property type="protein sequence ID" value="GME82647.1"/>
    <property type="molecule type" value="Genomic_DNA"/>
</dbReference>
<evidence type="ECO:0000313" key="1">
    <source>
        <dbReference type="EMBL" id="GME82647.1"/>
    </source>
</evidence>
<evidence type="ECO:0000313" key="2">
    <source>
        <dbReference type="Proteomes" id="UP001165064"/>
    </source>
</evidence>
<dbReference type="Proteomes" id="UP001165064">
    <property type="component" value="Unassembled WGS sequence"/>
</dbReference>
<name>A0ACB5T6N5_AMBMO</name>